<reference evidence="3 4" key="1">
    <citation type="submission" date="2006-12" db="EMBL/GenBank/DDBJ databases">
        <title>Complete sequence of Chlorobium phaeobacteroides DSM 266.</title>
        <authorList>
            <consortium name="US DOE Joint Genome Institute"/>
            <person name="Copeland A."/>
            <person name="Lucas S."/>
            <person name="Lapidus A."/>
            <person name="Barry K."/>
            <person name="Detter J.C."/>
            <person name="Glavina del Rio T."/>
            <person name="Hammon N."/>
            <person name="Israni S."/>
            <person name="Pitluck S."/>
            <person name="Goltsman E."/>
            <person name="Schmutz J."/>
            <person name="Larimer F."/>
            <person name="Land M."/>
            <person name="Hauser L."/>
            <person name="Mikhailova N."/>
            <person name="Li T."/>
            <person name="Overmann J."/>
            <person name="Bryant D.A."/>
            <person name="Richardson P."/>
        </authorList>
    </citation>
    <scope>NUCLEOTIDE SEQUENCE [LARGE SCALE GENOMIC DNA]</scope>
    <source>
        <strain evidence="3 4">DSM 266</strain>
    </source>
</reference>
<name>A1BDD8_CHLPD</name>
<dbReference type="HOGENOM" id="CLU_876312_0_0_10"/>
<dbReference type="Pfam" id="PF01075">
    <property type="entry name" value="Glyco_transf_9"/>
    <property type="match status" value="1"/>
</dbReference>
<dbReference type="AlphaFoldDB" id="A1BDD8"/>
<dbReference type="KEGG" id="cph:Cpha266_0356"/>
<evidence type="ECO:0000313" key="4">
    <source>
        <dbReference type="Proteomes" id="UP000008701"/>
    </source>
</evidence>
<keyword evidence="1" id="KW-0328">Glycosyltransferase</keyword>
<gene>
    <name evidence="3" type="ordered locus">Cpha266_0356</name>
</gene>
<dbReference type="STRING" id="290317.Cpha266_0356"/>
<dbReference type="EMBL" id="CP000492">
    <property type="protein sequence ID" value="ABL64415.1"/>
    <property type="molecule type" value="Genomic_DNA"/>
</dbReference>
<evidence type="ECO:0000313" key="3">
    <source>
        <dbReference type="EMBL" id="ABL64415.1"/>
    </source>
</evidence>
<organism evidence="3 4">
    <name type="scientific">Chlorobium phaeobacteroides (strain DSM 266 / SMG 266 / 2430)</name>
    <dbReference type="NCBI Taxonomy" id="290317"/>
    <lineage>
        <taxon>Bacteria</taxon>
        <taxon>Pseudomonadati</taxon>
        <taxon>Chlorobiota</taxon>
        <taxon>Chlorobiia</taxon>
        <taxon>Chlorobiales</taxon>
        <taxon>Chlorobiaceae</taxon>
        <taxon>Chlorobium/Pelodictyon group</taxon>
        <taxon>Chlorobium</taxon>
    </lineage>
</organism>
<dbReference type="GO" id="GO:0009244">
    <property type="term" value="P:lipopolysaccharide core region biosynthetic process"/>
    <property type="evidence" value="ECO:0007669"/>
    <property type="project" value="TreeGrafter"/>
</dbReference>
<dbReference type="Proteomes" id="UP000008701">
    <property type="component" value="Chromosome"/>
</dbReference>
<dbReference type="Gene3D" id="3.40.50.2000">
    <property type="entry name" value="Glycogen Phosphorylase B"/>
    <property type="match status" value="1"/>
</dbReference>
<accession>A1BDD8</accession>
<dbReference type="InterPro" id="IPR051199">
    <property type="entry name" value="LPS_LOS_Heptosyltrfase"/>
</dbReference>
<sequence length="317" mass="36302">MIINRLLQFFHLFILYRFGSAIGDQLCMTAIIENLFTEHRLKSVVFSSYPEFFENNPNVCKNYSFKRMPKFFRNILLSLLRIAEGENIANFCFPKKKDGGLECFMRKSKAKISLIEAHSCYFKKKLILLQATPKIYFSDEELAVFSRKFSDLPDRFGIVQPVGKTTYTPNKEWGFANFQKVIDSAPHFPWLQTGMINELLLDHVIDFRGKTESLRELAYIVSRADFILCLEGLLNHLAASVGTRSFCLFSGFHPVEIANYATTIPVVLDPQPDCSPCWRLEKCPQKSKYCTEGILPEQVIKVITTAPSLNNQPAIKL</sequence>
<dbReference type="GO" id="GO:0008713">
    <property type="term" value="F:ADP-heptose-lipopolysaccharide heptosyltransferase activity"/>
    <property type="evidence" value="ECO:0007669"/>
    <property type="project" value="TreeGrafter"/>
</dbReference>
<keyword evidence="4" id="KW-1185">Reference proteome</keyword>
<dbReference type="SUPFAM" id="SSF53756">
    <property type="entry name" value="UDP-Glycosyltransferase/glycogen phosphorylase"/>
    <property type="match status" value="1"/>
</dbReference>
<evidence type="ECO:0000256" key="1">
    <source>
        <dbReference type="ARBA" id="ARBA00022676"/>
    </source>
</evidence>
<dbReference type="GO" id="GO:0005829">
    <property type="term" value="C:cytosol"/>
    <property type="evidence" value="ECO:0007669"/>
    <property type="project" value="TreeGrafter"/>
</dbReference>
<proteinExistence type="predicted"/>
<dbReference type="RefSeq" id="WP_011744248.1">
    <property type="nucleotide sequence ID" value="NC_008639.1"/>
</dbReference>
<dbReference type="OrthoDB" id="791408at2"/>
<evidence type="ECO:0000256" key="2">
    <source>
        <dbReference type="ARBA" id="ARBA00022679"/>
    </source>
</evidence>
<keyword evidence="2" id="KW-0808">Transferase</keyword>
<evidence type="ECO:0008006" key="5">
    <source>
        <dbReference type="Google" id="ProtNLM"/>
    </source>
</evidence>
<dbReference type="PANTHER" id="PTHR30160:SF1">
    <property type="entry name" value="LIPOPOLYSACCHARIDE 1,2-N-ACETYLGLUCOSAMINETRANSFERASE-RELATED"/>
    <property type="match status" value="1"/>
</dbReference>
<protein>
    <recommendedName>
        <fullName evidence="5">Glycosyl transferase, family 9</fullName>
    </recommendedName>
</protein>
<dbReference type="eggNOG" id="COG0859">
    <property type="taxonomic scope" value="Bacteria"/>
</dbReference>
<dbReference type="PANTHER" id="PTHR30160">
    <property type="entry name" value="TETRAACYLDISACCHARIDE 4'-KINASE-RELATED"/>
    <property type="match status" value="1"/>
</dbReference>
<dbReference type="InterPro" id="IPR002201">
    <property type="entry name" value="Glyco_trans_9"/>
</dbReference>